<evidence type="ECO:0000256" key="5">
    <source>
        <dbReference type="ARBA" id="ARBA00022552"/>
    </source>
</evidence>
<reference evidence="16" key="1">
    <citation type="journal article" date="2020" name="mSystems">
        <title>Genome- and Community-Level Interaction Insights into Carbon Utilization and Element Cycling Functions of Hydrothermarchaeota in Hydrothermal Sediment.</title>
        <authorList>
            <person name="Zhou Z."/>
            <person name="Liu Y."/>
            <person name="Xu W."/>
            <person name="Pan J."/>
            <person name="Luo Z.H."/>
            <person name="Li M."/>
        </authorList>
    </citation>
    <scope>NUCLEOTIDE SEQUENCE [LARGE SCALE GENOMIC DNA]</scope>
    <source>
        <strain evidence="16">HyVt-460</strain>
    </source>
</reference>
<keyword evidence="13 14" id="KW-1015">Disulfide bond</keyword>
<dbReference type="SFLD" id="SFLDG01062">
    <property type="entry name" value="methyltransferase_(Class_A)"/>
    <property type="match status" value="1"/>
</dbReference>
<dbReference type="GO" id="GO:0000049">
    <property type="term" value="F:tRNA binding"/>
    <property type="evidence" value="ECO:0007669"/>
    <property type="project" value="UniProtKB-UniRule"/>
</dbReference>
<keyword evidence="3 14" id="KW-0004">4Fe-4S</keyword>
<evidence type="ECO:0000256" key="4">
    <source>
        <dbReference type="ARBA" id="ARBA00022490"/>
    </source>
</evidence>
<feature type="binding site" evidence="14">
    <location>
        <begin position="171"/>
        <end position="172"/>
    </location>
    <ligand>
        <name>S-adenosyl-L-methionine</name>
        <dbReference type="ChEBI" id="CHEBI:59789"/>
    </ligand>
</feature>
<keyword evidence="9 14" id="KW-0819">tRNA processing</keyword>
<comment type="subcellular location">
    <subcellularLocation>
        <location evidence="1 14">Cytoplasm</location>
    </subcellularLocation>
</comment>
<dbReference type="SUPFAM" id="SSF102114">
    <property type="entry name" value="Radical SAM enzymes"/>
    <property type="match status" value="1"/>
</dbReference>
<keyword evidence="5 14" id="KW-0698">rRNA processing</keyword>
<evidence type="ECO:0000256" key="7">
    <source>
        <dbReference type="ARBA" id="ARBA00022679"/>
    </source>
</evidence>
<keyword evidence="8 14" id="KW-0949">S-adenosyl-L-methionine</keyword>
<dbReference type="Gene3D" id="3.20.20.70">
    <property type="entry name" value="Aldolase class I"/>
    <property type="match status" value="1"/>
</dbReference>
<dbReference type="InterPro" id="IPR027492">
    <property type="entry name" value="RNA_MTrfase_RlmN"/>
</dbReference>
<comment type="miscellaneous">
    <text evidence="14">Reaction proceeds by a ping-pong mechanism involving intermediate methylation of a conserved cysteine residue.</text>
</comment>
<dbReference type="GO" id="GO:0046872">
    <property type="term" value="F:metal ion binding"/>
    <property type="evidence" value="ECO:0007669"/>
    <property type="project" value="UniProtKB-KW"/>
</dbReference>
<dbReference type="EMBL" id="DRLI01000201">
    <property type="protein sequence ID" value="HHM02415.1"/>
    <property type="molecule type" value="Genomic_DNA"/>
</dbReference>
<feature type="binding site" evidence="14">
    <location>
        <position position="124"/>
    </location>
    <ligand>
        <name>[4Fe-4S] cluster</name>
        <dbReference type="ChEBI" id="CHEBI:49883"/>
        <note>4Fe-4S-S-AdoMet</note>
    </ligand>
</feature>
<dbReference type="CDD" id="cd01335">
    <property type="entry name" value="Radical_SAM"/>
    <property type="match status" value="1"/>
</dbReference>
<keyword evidence="4 14" id="KW-0963">Cytoplasm</keyword>
<evidence type="ECO:0000256" key="1">
    <source>
        <dbReference type="ARBA" id="ARBA00004496"/>
    </source>
</evidence>
<keyword evidence="7 14" id="KW-0808">Transferase</keyword>
<dbReference type="GO" id="GO:0005737">
    <property type="term" value="C:cytoplasm"/>
    <property type="evidence" value="ECO:0007669"/>
    <property type="project" value="UniProtKB-SubCell"/>
</dbReference>
<keyword evidence="11 14" id="KW-0408">Iron</keyword>
<protein>
    <recommendedName>
        <fullName evidence="14">Probable dual-specificity RNA methyltransferase RlmN</fullName>
        <ecNumber evidence="14">2.1.1.192</ecNumber>
    </recommendedName>
    <alternativeName>
        <fullName evidence="14">23S rRNA (adenine(2503)-C(2))-methyltransferase</fullName>
    </alternativeName>
    <alternativeName>
        <fullName evidence="14">23S rRNA m2A2503 methyltransferase</fullName>
    </alternativeName>
    <alternativeName>
        <fullName evidence="14">Ribosomal RNA large subunit methyltransferase N</fullName>
    </alternativeName>
    <alternativeName>
        <fullName evidence="14">tRNA (adenine(37)-C(2))-methyltransferase</fullName>
    </alternativeName>
    <alternativeName>
        <fullName evidence="14">tRNA m2A37 methyltransferase</fullName>
    </alternativeName>
</protein>
<dbReference type="InterPro" id="IPR040072">
    <property type="entry name" value="Methyltransferase_A"/>
</dbReference>
<dbReference type="SFLD" id="SFLDS00029">
    <property type="entry name" value="Radical_SAM"/>
    <property type="match status" value="1"/>
</dbReference>
<dbReference type="InterPro" id="IPR048641">
    <property type="entry name" value="RlmN_N"/>
</dbReference>
<dbReference type="GO" id="GO:0019843">
    <property type="term" value="F:rRNA binding"/>
    <property type="evidence" value="ECO:0007669"/>
    <property type="project" value="UniProtKB-UniRule"/>
</dbReference>
<organism evidence="16">
    <name type="scientific">Caldithrix abyssi</name>
    <dbReference type="NCBI Taxonomy" id="187145"/>
    <lineage>
        <taxon>Bacteria</taxon>
        <taxon>Pseudomonadati</taxon>
        <taxon>Calditrichota</taxon>
        <taxon>Calditrichia</taxon>
        <taxon>Calditrichales</taxon>
        <taxon>Calditrichaceae</taxon>
        <taxon>Caldithrix</taxon>
    </lineage>
</organism>
<dbReference type="PIRSF" id="PIRSF006004">
    <property type="entry name" value="CHP00048"/>
    <property type="match status" value="1"/>
</dbReference>
<evidence type="ECO:0000256" key="14">
    <source>
        <dbReference type="HAMAP-Rule" id="MF_01849"/>
    </source>
</evidence>
<comment type="cofactor">
    <cofactor evidence="14">
        <name>[4Fe-4S] cluster</name>
        <dbReference type="ChEBI" id="CHEBI:49883"/>
    </cofactor>
    <text evidence="14">Binds 1 [4Fe-4S] cluster. The cluster is coordinated with 3 cysteines and an exchangeable S-adenosyl-L-methionine.</text>
</comment>
<comment type="catalytic activity">
    <reaction evidence="14">
        <text>adenosine(2503) in 23S rRNA + 2 reduced [2Fe-2S]-[ferredoxin] + 2 S-adenosyl-L-methionine = 2-methyladenosine(2503) in 23S rRNA + 5'-deoxyadenosine + L-methionine + 2 oxidized [2Fe-2S]-[ferredoxin] + S-adenosyl-L-homocysteine</text>
        <dbReference type="Rhea" id="RHEA:42916"/>
        <dbReference type="Rhea" id="RHEA-COMP:10000"/>
        <dbReference type="Rhea" id="RHEA-COMP:10001"/>
        <dbReference type="Rhea" id="RHEA-COMP:10152"/>
        <dbReference type="Rhea" id="RHEA-COMP:10282"/>
        <dbReference type="ChEBI" id="CHEBI:17319"/>
        <dbReference type="ChEBI" id="CHEBI:33737"/>
        <dbReference type="ChEBI" id="CHEBI:33738"/>
        <dbReference type="ChEBI" id="CHEBI:57844"/>
        <dbReference type="ChEBI" id="CHEBI:57856"/>
        <dbReference type="ChEBI" id="CHEBI:59789"/>
        <dbReference type="ChEBI" id="CHEBI:74411"/>
        <dbReference type="ChEBI" id="CHEBI:74497"/>
        <dbReference type="EC" id="2.1.1.192"/>
    </reaction>
</comment>
<dbReference type="Pfam" id="PF21016">
    <property type="entry name" value="RlmN_N"/>
    <property type="match status" value="1"/>
</dbReference>
<feature type="binding site" evidence="14">
    <location>
        <position position="302"/>
    </location>
    <ligand>
        <name>S-adenosyl-L-methionine</name>
        <dbReference type="ChEBI" id="CHEBI:59789"/>
    </ligand>
</feature>
<proteinExistence type="inferred from homology"/>
<dbReference type="Pfam" id="PF04055">
    <property type="entry name" value="Radical_SAM"/>
    <property type="match status" value="1"/>
</dbReference>
<comment type="function">
    <text evidence="14">Specifically methylates position 2 of adenine 2503 in 23S rRNA and position 2 of adenine 37 in tRNAs.</text>
</comment>
<evidence type="ECO:0000256" key="11">
    <source>
        <dbReference type="ARBA" id="ARBA00023004"/>
    </source>
</evidence>
<dbReference type="SFLD" id="SFLDF00275">
    <property type="entry name" value="adenosine_C2_methyltransferase"/>
    <property type="match status" value="1"/>
</dbReference>
<dbReference type="GO" id="GO:0030488">
    <property type="term" value="P:tRNA methylation"/>
    <property type="evidence" value="ECO:0007669"/>
    <property type="project" value="UniProtKB-UniRule"/>
</dbReference>
<sequence>MYILKAIETRETPKKSILDLSPDELSALMKDWGEPRFRARQIYEGLYKHGFDSFDSFTTLSKALRKKLAENFVIRRLRQVDSISSEKDGTRKFLWALGDAYKIESVIIYEGRRTTFCISSQVGCPLDCKFCATGKMGLLRNLTPGEITEQVFRMAEIIGSRPTNIVYMGMGEPMLNYEAVIASARVLGDVDGFGLAPRRITISTSGIIPGIYRFADEGQPFSLAVSLNSVDDEVRKKIMPVSKKYPIEKLLQAARYYTEKSGRLITFEYVLLDKFNSTQQDARKLVRLTHSLKSKINVIPCNSDEELYRPPSEEKIAVFRESVNDRSRRITLRKRKGWEIQAACGQLYAENERRKKKPKN</sequence>
<comment type="caution">
    <text evidence="14">Lacks conserved residue(s) required for the propagation of feature annotation.</text>
</comment>
<evidence type="ECO:0000256" key="9">
    <source>
        <dbReference type="ARBA" id="ARBA00022694"/>
    </source>
</evidence>
<evidence type="ECO:0000256" key="13">
    <source>
        <dbReference type="ARBA" id="ARBA00023157"/>
    </source>
</evidence>
<comment type="caution">
    <text evidence="16">The sequence shown here is derived from an EMBL/GenBank/DDBJ whole genome shotgun (WGS) entry which is preliminary data.</text>
</comment>
<comment type="catalytic activity">
    <reaction evidence="14">
        <text>adenosine(37) in tRNA + 2 reduced [2Fe-2S]-[ferredoxin] + 2 S-adenosyl-L-methionine = 2-methyladenosine(37) in tRNA + 5'-deoxyadenosine + L-methionine + 2 oxidized [2Fe-2S]-[ferredoxin] + S-adenosyl-L-homocysteine</text>
        <dbReference type="Rhea" id="RHEA:43332"/>
        <dbReference type="Rhea" id="RHEA-COMP:10000"/>
        <dbReference type="Rhea" id="RHEA-COMP:10001"/>
        <dbReference type="Rhea" id="RHEA-COMP:10162"/>
        <dbReference type="Rhea" id="RHEA-COMP:10485"/>
        <dbReference type="ChEBI" id="CHEBI:17319"/>
        <dbReference type="ChEBI" id="CHEBI:33737"/>
        <dbReference type="ChEBI" id="CHEBI:33738"/>
        <dbReference type="ChEBI" id="CHEBI:57844"/>
        <dbReference type="ChEBI" id="CHEBI:57856"/>
        <dbReference type="ChEBI" id="CHEBI:59789"/>
        <dbReference type="ChEBI" id="CHEBI:74411"/>
        <dbReference type="ChEBI" id="CHEBI:74497"/>
        <dbReference type="EC" id="2.1.1.192"/>
    </reaction>
</comment>
<dbReference type="PANTHER" id="PTHR30544:SF5">
    <property type="entry name" value="RADICAL SAM CORE DOMAIN-CONTAINING PROTEIN"/>
    <property type="match status" value="1"/>
</dbReference>
<dbReference type="FunFam" id="3.20.20.70:FF:000014">
    <property type="entry name" value="Probable dual-specificity RNA methyltransferase RlmN"/>
    <property type="match status" value="1"/>
</dbReference>
<keyword evidence="6 14" id="KW-0489">Methyltransferase</keyword>
<feature type="active site" description="Proton acceptor" evidence="14">
    <location>
        <position position="104"/>
    </location>
</feature>
<evidence type="ECO:0000256" key="3">
    <source>
        <dbReference type="ARBA" id="ARBA00022485"/>
    </source>
</evidence>
<keyword evidence="10 14" id="KW-0479">Metal-binding</keyword>
<evidence type="ECO:0000313" key="16">
    <source>
        <dbReference type="EMBL" id="HHM02415.1"/>
    </source>
</evidence>
<feature type="binding site" evidence="14">
    <location>
        <begin position="226"/>
        <end position="228"/>
    </location>
    <ligand>
        <name>S-adenosyl-L-methionine</name>
        <dbReference type="ChEBI" id="CHEBI:59789"/>
    </ligand>
</feature>
<evidence type="ECO:0000256" key="2">
    <source>
        <dbReference type="ARBA" id="ARBA00007544"/>
    </source>
</evidence>
<dbReference type="InterPro" id="IPR007197">
    <property type="entry name" value="rSAM"/>
</dbReference>
<dbReference type="PROSITE" id="PS51918">
    <property type="entry name" value="RADICAL_SAM"/>
    <property type="match status" value="1"/>
</dbReference>
<dbReference type="Gene3D" id="1.10.150.530">
    <property type="match status" value="1"/>
</dbReference>
<feature type="domain" description="Radical SAM core" evidence="15">
    <location>
        <begin position="110"/>
        <end position="333"/>
    </location>
</feature>
<dbReference type="EC" id="2.1.1.192" evidence="14"/>
<dbReference type="InterPro" id="IPR058240">
    <property type="entry name" value="rSAM_sf"/>
</dbReference>
<feature type="binding site" evidence="14">
    <location>
        <position position="203"/>
    </location>
    <ligand>
        <name>S-adenosyl-L-methionine</name>
        <dbReference type="ChEBI" id="CHEBI:59789"/>
    </ligand>
</feature>
<name>A0A7V5RQS9_CALAY</name>
<dbReference type="NCBIfam" id="TIGR00048">
    <property type="entry name" value="rRNA_mod_RlmN"/>
    <property type="match status" value="1"/>
</dbReference>
<dbReference type="PANTHER" id="PTHR30544">
    <property type="entry name" value="23S RRNA METHYLTRANSFERASE"/>
    <property type="match status" value="1"/>
</dbReference>
<dbReference type="InterPro" id="IPR004383">
    <property type="entry name" value="rRNA_lsu_MTrfase_RlmN/Cfr"/>
</dbReference>
<comment type="similarity">
    <text evidence="2 14">Belongs to the radical SAM superfamily. RlmN family.</text>
</comment>
<dbReference type="Proteomes" id="UP000885771">
    <property type="component" value="Unassembled WGS sequence"/>
</dbReference>
<feature type="binding site" evidence="14">
    <location>
        <position position="128"/>
    </location>
    <ligand>
        <name>[4Fe-4S] cluster</name>
        <dbReference type="ChEBI" id="CHEBI:49883"/>
        <note>4Fe-4S-S-AdoMet</note>
    </ligand>
</feature>
<dbReference type="InterPro" id="IPR013785">
    <property type="entry name" value="Aldolase_TIM"/>
</dbReference>
<accession>A0A7V5RQS9</accession>
<feature type="binding site" evidence="14">
    <location>
        <position position="131"/>
    </location>
    <ligand>
        <name>[4Fe-4S] cluster</name>
        <dbReference type="ChEBI" id="CHEBI:49883"/>
        <note>4Fe-4S-S-AdoMet</note>
    </ligand>
</feature>
<dbReference type="GO" id="GO:0051539">
    <property type="term" value="F:4 iron, 4 sulfur cluster binding"/>
    <property type="evidence" value="ECO:0007669"/>
    <property type="project" value="UniProtKB-UniRule"/>
</dbReference>
<evidence type="ECO:0000259" key="15">
    <source>
        <dbReference type="PROSITE" id="PS51918"/>
    </source>
</evidence>
<evidence type="ECO:0000256" key="6">
    <source>
        <dbReference type="ARBA" id="ARBA00022603"/>
    </source>
</evidence>
<evidence type="ECO:0000256" key="12">
    <source>
        <dbReference type="ARBA" id="ARBA00023014"/>
    </source>
</evidence>
<dbReference type="AlphaFoldDB" id="A0A7V5RQS9"/>
<evidence type="ECO:0000256" key="8">
    <source>
        <dbReference type="ARBA" id="ARBA00022691"/>
    </source>
</evidence>
<evidence type="ECO:0000256" key="10">
    <source>
        <dbReference type="ARBA" id="ARBA00022723"/>
    </source>
</evidence>
<dbReference type="GO" id="GO:0002935">
    <property type="term" value="F:tRNA (adenine(37)-C2)-methyltransferase activity"/>
    <property type="evidence" value="ECO:0007669"/>
    <property type="project" value="UniProtKB-UniRule"/>
</dbReference>
<dbReference type="GO" id="GO:0070040">
    <property type="term" value="F:rRNA (adenine(2503)-C2-)-methyltransferase activity"/>
    <property type="evidence" value="ECO:0007669"/>
    <property type="project" value="UniProtKB-UniRule"/>
</dbReference>
<gene>
    <name evidence="14 16" type="primary">rlmN</name>
    <name evidence="16" type="ORF">ENJ15_05325</name>
</gene>
<feature type="active site" description="S-methylcysteine intermediate" evidence="14">
    <location>
        <position position="344"/>
    </location>
</feature>
<dbReference type="HAMAP" id="MF_01849">
    <property type="entry name" value="RNA_methyltr_RlmN"/>
    <property type="match status" value="1"/>
</dbReference>
<keyword evidence="12 14" id="KW-0411">Iron-sulfur</keyword>
<dbReference type="GO" id="GO:0070475">
    <property type="term" value="P:rRNA base methylation"/>
    <property type="evidence" value="ECO:0007669"/>
    <property type="project" value="UniProtKB-UniRule"/>
</dbReference>